<sequence length="727" mass="80160">MKKAFLFTPALLALSINAISTANAVDYKNIYVFGDSLSDGGNKGRYTDGQKQLYHEYFAEHILGIKLIRYSDSKLGGTNYARGGSTAHIIKGYNPDGYNPETDTSAQQLKNYLSAHNNRADSNGVYFHWIGGNDLAAASIAGAQIADPKEGRELSFKMVKASANAAGDQINLLAKAGAGLIVVPNVPNVSTTPRFLETLLGTAINQEAKEPIKEAVWNAQGIKDIEAFNKLSKEQKEAINNEINNQINKKIDEALNDVHKGINVQLTQNGEIRHLVIEGVLRQFANGAAIEKDESGKTKTAEDGTPIIDKTKSDAIYDKLYAAYQVQENNATELTNELNKLVDVKISEGHGNVLRADVNGLLNEVIANPLIYGIDNTLGYACPYGVSSADCSENDTGFTKDKKFLFADPFHPTSWGHQIIGQYIDSIYNAPLQVMTLNQANRAPVQSARASLDGHMQQLRNSDNQQGKVGIFGGYSGSQNKTFTLGGDYHVMDNLVFGAMYSNYKDERSPTADFTYEGRGHVFTAYALWTDYFNGGWLSGDIHHSNTNYDSLIRDIHLGQATLQEVGSTTGKQYGARITAGWDIPVTKYLTTGPTIQYAWDKGEVDGYHESGNNYTSMRFSDQRYTSKVGTLGWRVDTQLGRFNPYASISFNHQFDNERYKMHSAIKSAPTDFVLEGKKQVKDWRQYTVGMNAIMNDKLRGFASVTRNDGNDQDANYTFSLGINATF</sequence>
<dbReference type="Pfam" id="PF03797">
    <property type="entry name" value="Autotransporter"/>
    <property type="match status" value="1"/>
</dbReference>
<feature type="signal peptide" evidence="3">
    <location>
        <begin position="1"/>
        <end position="24"/>
    </location>
</feature>
<comment type="similarity">
    <text evidence="1">Belongs to the 'GDSL' lipolytic enzyme family.</text>
</comment>
<dbReference type="PANTHER" id="PTHR22835:SF659">
    <property type="entry name" value="GDSL LIPASE_ACYLHYDROLASE, PUTATIVE (AFU_ORTHOLOGUE AFUA_2G00510)-RELATED"/>
    <property type="match status" value="1"/>
</dbReference>
<keyword evidence="3" id="KW-0732">Signal</keyword>
<dbReference type="PROSITE" id="PS01098">
    <property type="entry name" value="LIPASE_GDSL_SER"/>
    <property type="match status" value="1"/>
</dbReference>
<accession>A0AAW3YVF5</accession>
<dbReference type="AlphaFoldDB" id="A0AAW3YVF5"/>
<dbReference type="EMBL" id="JACXBF010000318">
    <property type="protein sequence ID" value="MBD2801462.1"/>
    <property type="molecule type" value="Genomic_DNA"/>
</dbReference>
<dbReference type="Proteomes" id="UP001193920">
    <property type="component" value="Unassembled WGS sequence"/>
</dbReference>
<reference evidence="5" key="2">
    <citation type="journal article" date="2024" name="Toxins">
        <title>Genome Sequence Analysis of Native Xenorhabdus Strains Isolated from Entomopathogenic Nematodes in Argentina.</title>
        <authorList>
            <person name="Palma L."/>
            <person name="Frizzo L."/>
            <person name="Kaiser S."/>
            <person name="Berry C."/>
            <person name="Caballero P."/>
            <person name="Bode H.B."/>
            <person name="Del Valle E.E."/>
        </authorList>
    </citation>
    <scope>NUCLEOTIDE SEQUENCE</scope>
    <source>
        <strain evidence="5">M</strain>
    </source>
</reference>
<dbReference type="SUPFAM" id="SSF103515">
    <property type="entry name" value="Autotransporter"/>
    <property type="match status" value="1"/>
</dbReference>
<dbReference type="InterPro" id="IPR036709">
    <property type="entry name" value="Autotransporte_beta_dom_sf"/>
</dbReference>
<dbReference type="SUPFAM" id="SSF52266">
    <property type="entry name" value="SGNH hydrolase"/>
    <property type="match status" value="1"/>
</dbReference>
<dbReference type="Pfam" id="PF00657">
    <property type="entry name" value="Lipase_GDSL"/>
    <property type="match status" value="1"/>
</dbReference>
<feature type="coiled-coil region" evidence="2">
    <location>
        <begin position="317"/>
        <end position="344"/>
    </location>
</feature>
<dbReference type="Gene3D" id="3.40.50.1110">
    <property type="entry name" value="SGNH hydrolase"/>
    <property type="match status" value="2"/>
</dbReference>
<dbReference type="SMART" id="SM00869">
    <property type="entry name" value="Autotransporter"/>
    <property type="match status" value="1"/>
</dbReference>
<evidence type="ECO:0000256" key="2">
    <source>
        <dbReference type="SAM" id="Coils"/>
    </source>
</evidence>
<dbReference type="InterPro" id="IPR005546">
    <property type="entry name" value="Autotransporte_beta"/>
</dbReference>
<proteinExistence type="inferred from homology"/>
<dbReference type="RefSeq" id="WP_323869205.1">
    <property type="nucleotide sequence ID" value="NZ_JACXBF010000318.1"/>
</dbReference>
<feature type="domain" description="Autotransporter" evidence="4">
    <location>
        <begin position="464"/>
        <end position="727"/>
    </location>
</feature>
<dbReference type="PROSITE" id="PS51208">
    <property type="entry name" value="AUTOTRANSPORTER"/>
    <property type="match status" value="1"/>
</dbReference>
<name>A0AAW3YVF5_9GAMM</name>
<dbReference type="NCBIfam" id="TIGR01414">
    <property type="entry name" value="autotrans_barl"/>
    <property type="match status" value="1"/>
</dbReference>
<dbReference type="Gene3D" id="2.40.128.130">
    <property type="entry name" value="Autotransporter beta-domain"/>
    <property type="match status" value="1"/>
</dbReference>
<dbReference type="InterPro" id="IPR036514">
    <property type="entry name" value="SGNH_hydro_sf"/>
</dbReference>
<evidence type="ECO:0000256" key="1">
    <source>
        <dbReference type="ARBA" id="ARBA00008668"/>
    </source>
</evidence>
<reference evidence="5" key="1">
    <citation type="submission" date="2020-09" db="EMBL/GenBank/DDBJ databases">
        <authorList>
            <person name="Palma L."/>
            <person name="Caballero P."/>
            <person name="Berry C."/>
            <person name="Del Valle E."/>
        </authorList>
    </citation>
    <scope>NUCLEOTIDE SEQUENCE</scope>
    <source>
        <strain evidence="5">M</strain>
    </source>
</reference>
<protein>
    <submittedName>
        <fullName evidence="5">Autotransporter domain-containing protein</fullName>
    </submittedName>
</protein>
<feature type="chain" id="PRO_5043901780" evidence="3">
    <location>
        <begin position="25"/>
        <end position="727"/>
    </location>
</feature>
<evidence type="ECO:0000256" key="3">
    <source>
        <dbReference type="SAM" id="SignalP"/>
    </source>
</evidence>
<dbReference type="PANTHER" id="PTHR22835">
    <property type="entry name" value="ZINC FINGER FYVE DOMAIN CONTAINING PROTEIN"/>
    <property type="match status" value="1"/>
</dbReference>
<evidence type="ECO:0000259" key="4">
    <source>
        <dbReference type="PROSITE" id="PS51208"/>
    </source>
</evidence>
<evidence type="ECO:0000313" key="5">
    <source>
        <dbReference type="EMBL" id="MBD2801462.1"/>
    </source>
</evidence>
<dbReference type="GO" id="GO:0006629">
    <property type="term" value="P:lipid metabolic process"/>
    <property type="evidence" value="ECO:0007669"/>
    <property type="project" value="InterPro"/>
</dbReference>
<dbReference type="GO" id="GO:0016298">
    <property type="term" value="F:lipase activity"/>
    <property type="evidence" value="ECO:0007669"/>
    <property type="project" value="InterPro"/>
</dbReference>
<dbReference type="InterPro" id="IPR001087">
    <property type="entry name" value="GDSL"/>
</dbReference>
<keyword evidence="2" id="KW-0175">Coiled coil</keyword>
<dbReference type="InterPro" id="IPR008265">
    <property type="entry name" value="Lipase_GDSL_AS"/>
</dbReference>
<gene>
    <name evidence="5" type="ORF">ID854_13595</name>
</gene>
<comment type="caution">
    <text evidence="5">The sequence shown here is derived from an EMBL/GenBank/DDBJ whole genome shotgun (WGS) entry which is preliminary data.</text>
</comment>
<dbReference type="InterPro" id="IPR006315">
    <property type="entry name" value="OM_autotransptr_brl_dom"/>
</dbReference>
<dbReference type="GO" id="GO:0019867">
    <property type="term" value="C:outer membrane"/>
    <property type="evidence" value="ECO:0007669"/>
    <property type="project" value="InterPro"/>
</dbReference>
<organism evidence="5">
    <name type="scientific">Xenorhabdus szentirmaii</name>
    <dbReference type="NCBI Taxonomy" id="290112"/>
    <lineage>
        <taxon>Bacteria</taxon>
        <taxon>Pseudomonadati</taxon>
        <taxon>Pseudomonadota</taxon>
        <taxon>Gammaproteobacteria</taxon>
        <taxon>Enterobacterales</taxon>
        <taxon>Morganellaceae</taxon>
        <taxon>Xenorhabdus</taxon>
    </lineage>
</organism>